<dbReference type="AlphaFoldDB" id="A0AAW0F4M7"/>
<protein>
    <recommendedName>
        <fullName evidence="6">Protein YIPF</fullName>
    </recommendedName>
</protein>
<dbReference type="InterPro" id="IPR039765">
    <property type="entry name" value="Yip5/YIPF1/YIPF2"/>
</dbReference>
<feature type="transmembrane region" description="Helical" evidence="6">
    <location>
        <begin position="293"/>
        <end position="312"/>
    </location>
</feature>
<sequence length="351" mass="37837">MANPYENGGAADPFREQTYPPAGAAVPPTGSPPPASGYGAAVSPYGAASYADPAKPPSTAGPAAPPLHFYSGTGGGATPPPAALAPPSPTTGPAAAAAAAAGTGDDAAAAPGETSKFWTLPFYQQFFDINTRQVLLRLSNTLVPLNPPDFLMDRNWHLNESMDADGAGVHADESTTLEEAGVVLSRKADLYGPFWICTTLWMTLAVVSNVMSKIAYTKAQTTTPWKYDFSVATVAYAVIYLYCFLFGAVVWGIMQWKNLPATLTDTVCLYGYSMFIFELVAILCMIPYSAAQWVFVMVGGAWSTAYLLINMWHMWKTTLERNWFIGIVAFVSVFHMGLTVSFKLYFFNYKV</sequence>
<evidence type="ECO:0000256" key="5">
    <source>
        <dbReference type="ARBA" id="ARBA00023136"/>
    </source>
</evidence>
<evidence type="ECO:0000313" key="9">
    <source>
        <dbReference type="EMBL" id="KAK7200614.1"/>
    </source>
</evidence>
<evidence type="ECO:0000256" key="4">
    <source>
        <dbReference type="ARBA" id="ARBA00022989"/>
    </source>
</evidence>
<dbReference type="GO" id="GO:0031267">
    <property type="term" value="F:small GTPase binding"/>
    <property type="evidence" value="ECO:0007669"/>
    <property type="project" value="InterPro"/>
</dbReference>
<feature type="compositionally biased region" description="Pro residues" evidence="7">
    <location>
        <begin position="78"/>
        <end position="90"/>
    </location>
</feature>
<dbReference type="Proteomes" id="UP001430356">
    <property type="component" value="Unassembled WGS sequence"/>
</dbReference>
<dbReference type="GO" id="GO:0016192">
    <property type="term" value="P:vesicle-mediated transport"/>
    <property type="evidence" value="ECO:0007669"/>
    <property type="project" value="InterPro"/>
</dbReference>
<evidence type="ECO:0000256" key="6">
    <source>
        <dbReference type="RuleBase" id="RU361264"/>
    </source>
</evidence>
<gene>
    <name evidence="9" type="ORF">NESM_000117500</name>
</gene>
<evidence type="ECO:0000259" key="8">
    <source>
        <dbReference type="Pfam" id="PF04893"/>
    </source>
</evidence>
<keyword evidence="3 6" id="KW-0812">Transmembrane</keyword>
<dbReference type="InterPro" id="IPR006977">
    <property type="entry name" value="Yip1_dom"/>
</dbReference>
<comment type="caution">
    <text evidence="9">The sequence shown here is derived from an EMBL/GenBank/DDBJ whole genome shotgun (WGS) entry which is preliminary data.</text>
</comment>
<evidence type="ECO:0000256" key="1">
    <source>
        <dbReference type="ARBA" id="ARBA00004141"/>
    </source>
</evidence>
<feature type="transmembrane region" description="Helical" evidence="6">
    <location>
        <begin position="190"/>
        <end position="210"/>
    </location>
</feature>
<reference evidence="9 10" key="1">
    <citation type="journal article" date="2021" name="MBio">
        <title>A New Model Trypanosomatid, Novymonas esmeraldas: Genomic Perception of Its 'Candidatus Pandoraea novymonadis' Endosymbiont.</title>
        <authorList>
            <person name="Zakharova A."/>
            <person name="Saura A."/>
            <person name="Butenko A."/>
            <person name="Podesvova L."/>
            <person name="Warmusova S."/>
            <person name="Kostygov A.Y."/>
            <person name="Nenarokova A."/>
            <person name="Lukes J."/>
            <person name="Opperdoes F.R."/>
            <person name="Yurchenko V."/>
        </authorList>
    </citation>
    <scope>NUCLEOTIDE SEQUENCE [LARGE SCALE GENOMIC DNA]</scope>
    <source>
        <strain evidence="9 10">E262AT.01</strain>
    </source>
</reference>
<keyword evidence="10" id="KW-1185">Reference proteome</keyword>
<evidence type="ECO:0000256" key="2">
    <source>
        <dbReference type="ARBA" id="ARBA00010596"/>
    </source>
</evidence>
<keyword evidence="4 6" id="KW-1133">Transmembrane helix</keyword>
<keyword evidence="5 6" id="KW-0472">Membrane</keyword>
<feature type="domain" description="Yip1" evidence="8">
    <location>
        <begin position="186"/>
        <end position="339"/>
    </location>
</feature>
<dbReference type="EMBL" id="JAECZO010000007">
    <property type="protein sequence ID" value="KAK7200614.1"/>
    <property type="molecule type" value="Genomic_DNA"/>
</dbReference>
<comment type="subcellular location">
    <subcellularLocation>
        <location evidence="6">Golgi apparatus membrane</location>
        <topology evidence="6">Multi-pass membrane protein</topology>
    </subcellularLocation>
    <subcellularLocation>
        <location evidence="1">Membrane</location>
        <topology evidence="1">Multi-pass membrane protein</topology>
    </subcellularLocation>
</comment>
<evidence type="ECO:0000313" key="10">
    <source>
        <dbReference type="Proteomes" id="UP001430356"/>
    </source>
</evidence>
<proteinExistence type="inferred from homology"/>
<accession>A0AAW0F4M7</accession>
<dbReference type="PANTHER" id="PTHR12822:SF2">
    <property type="entry name" value="PROTEIN YIPF"/>
    <property type="match status" value="1"/>
</dbReference>
<feature type="transmembrane region" description="Helical" evidence="6">
    <location>
        <begin position="324"/>
        <end position="346"/>
    </location>
</feature>
<name>A0AAW0F4M7_9TRYP</name>
<feature type="region of interest" description="Disordered" evidence="7">
    <location>
        <begin position="1"/>
        <end position="95"/>
    </location>
</feature>
<feature type="transmembrane region" description="Helical" evidence="6">
    <location>
        <begin position="269"/>
        <end position="286"/>
    </location>
</feature>
<evidence type="ECO:0000256" key="7">
    <source>
        <dbReference type="SAM" id="MobiDB-lite"/>
    </source>
</evidence>
<dbReference type="GO" id="GO:0000139">
    <property type="term" value="C:Golgi membrane"/>
    <property type="evidence" value="ECO:0007669"/>
    <property type="project" value="UniProtKB-SubCell"/>
</dbReference>
<organism evidence="9 10">
    <name type="scientific">Novymonas esmeraldas</name>
    <dbReference type="NCBI Taxonomy" id="1808958"/>
    <lineage>
        <taxon>Eukaryota</taxon>
        <taxon>Discoba</taxon>
        <taxon>Euglenozoa</taxon>
        <taxon>Kinetoplastea</taxon>
        <taxon>Metakinetoplastina</taxon>
        <taxon>Trypanosomatida</taxon>
        <taxon>Trypanosomatidae</taxon>
        <taxon>Novymonas</taxon>
    </lineage>
</organism>
<dbReference type="PANTHER" id="PTHR12822">
    <property type="entry name" value="PROTEIN YIPF"/>
    <property type="match status" value="1"/>
</dbReference>
<comment type="similarity">
    <text evidence="2 6">Belongs to the YIP1 family.</text>
</comment>
<evidence type="ECO:0000256" key="3">
    <source>
        <dbReference type="ARBA" id="ARBA00022692"/>
    </source>
</evidence>
<dbReference type="Pfam" id="PF04893">
    <property type="entry name" value="Yip1"/>
    <property type="match status" value="1"/>
</dbReference>
<feature type="transmembrane region" description="Helical" evidence="6">
    <location>
        <begin position="231"/>
        <end position="254"/>
    </location>
</feature>